<name>A0ABR2JQ58_9EUKA</name>
<accession>A0ABR2JQ58</accession>
<evidence type="ECO:0000313" key="2">
    <source>
        <dbReference type="Proteomes" id="UP001470230"/>
    </source>
</evidence>
<keyword evidence="2" id="KW-1185">Reference proteome</keyword>
<dbReference type="Proteomes" id="UP001470230">
    <property type="component" value="Unassembled WGS sequence"/>
</dbReference>
<organism evidence="1 2">
    <name type="scientific">Tritrichomonas musculus</name>
    <dbReference type="NCBI Taxonomy" id="1915356"/>
    <lineage>
        <taxon>Eukaryota</taxon>
        <taxon>Metamonada</taxon>
        <taxon>Parabasalia</taxon>
        <taxon>Tritrichomonadida</taxon>
        <taxon>Tritrichomonadidae</taxon>
        <taxon>Tritrichomonas</taxon>
    </lineage>
</organism>
<reference evidence="1 2" key="1">
    <citation type="submission" date="2024-04" db="EMBL/GenBank/DDBJ databases">
        <title>Tritrichomonas musculus Genome.</title>
        <authorList>
            <person name="Alves-Ferreira E."/>
            <person name="Grigg M."/>
            <person name="Lorenzi H."/>
            <person name="Galac M."/>
        </authorList>
    </citation>
    <scope>NUCLEOTIDE SEQUENCE [LARGE SCALE GENOMIC DNA]</scope>
    <source>
        <strain evidence="1 2">EAF2021</strain>
    </source>
</reference>
<proteinExistence type="predicted"/>
<protein>
    <recommendedName>
        <fullName evidence="3">RGS domain-containing protein</fullName>
    </recommendedName>
</protein>
<comment type="caution">
    <text evidence="1">The sequence shown here is derived from an EMBL/GenBank/DDBJ whole genome shotgun (WGS) entry which is preliminary data.</text>
</comment>
<sequence length="152" mass="18592">MDSLTLIKKYVEENKKMQESLLDFLESDENCFENLKNFIEEEKIRENKEKFVIFINILSKISVNHNRSYDFINKIEQIFTYYQIDIKNFFSNNEIYQTFQDDKRILLFLFDQKGKNEQMNRTMTCYVKSFVKIQLKNSVYLSTKIKFHFHMK</sequence>
<gene>
    <name evidence="1" type="ORF">M9Y10_003731</name>
</gene>
<dbReference type="EMBL" id="JAPFFF010000010">
    <property type="protein sequence ID" value="KAK8881021.1"/>
    <property type="molecule type" value="Genomic_DNA"/>
</dbReference>
<evidence type="ECO:0000313" key="1">
    <source>
        <dbReference type="EMBL" id="KAK8881021.1"/>
    </source>
</evidence>
<evidence type="ECO:0008006" key="3">
    <source>
        <dbReference type="Google" id="ProtNLM"/>
    </source>
</evidence>